<evidence type="ECO:0000256" key="1">
    <source>
        <dbReference type="ARBA" id="ARBA00005417"/>
    </source>
</evidence>
<dbReference type="Gene3D" id="3.40.50.300">
    <property type="entry name" value="P-loop containing nucleotide triphosphate hydrolases"/>
    <property type="match status" value="1"/>
</dbReference>
<dbReference type="PROSITE" id="PS50893">
    <property type="entry name" value="ABC_TRANSPORTER_2"/>
    <property type="match status" value="1"/>
</dbReference>
<evidence type="ECO:0000256" key="4">
    <source>
        <dbReference type="ARBA" id="ARBA00022840"/>
    </source>
</evidence>
<keyword evidence="5" id="KW-0029">Amino-acid transport</keyword>
<evidence type="ECO:0000256" key="2">
    <source>
        <dbReference type="ARBA" id="ARBA00022448"/>
    </source>
</evidence>
<dbReference type="GO" id="GO:0005524">
    <property type="term" value="F:ATP binding"/>
    <property type="evidence" value="ECO:0007669"/>
    <property type="project" value="UniProtKB-KW"/>
</dbReference>
<protein>
    <submittedName>
        <fullName evidence="7">High-affinity branched-chain amino acid transport ATP-binding protein BraG</fullName>
    </submittedName>
</protein>
<dbReference type="Pfam" id="PF00005">
    <property type="entry name" value="ABC_tran"/>
    <property type="match status" value="1"/>
</dbReference>
<comment type="similarity">
    <text evidence="1">Belongs to the ABC transporter superfamily.</text>
</comment>
<dbReference type="STRING" id="1246637.MTBBW1_340020"/>
<dbReference type="EMBL" id="FWEV01000268">
    <property type="protein sequence ID" value="SLM31468.1"/>
    <property type="molecule type" value="Genomic_DNA"/>
</dbReference>
<reference evidence="7 8" key="1">
    <citation type="submission" date="2017-03" db="EMBL/GenBank/DDBJ databases">
        <authorList>
            <person name="Afonso C.L."/>
            <person name="Miller P.J."/>
            <person name="Scott M.A."/>
            <person name="Spackman E."/>
            <person name="Goraichik I."/>
            <person name="Dimitrov K.M."/>
            <person name="Suarez D.L."/>
            <person name="Swayne D.E."/>
        </authorList>
    </citation>
    <scope>NUCLEOTIDE SEQUENCE [LARGE SCALE GENOMIC DNA]</scope>
    <source>
        <strain evidence="7">PRJEB14757</strain>
    </source>
</reference>
<proteinExistence type="inferred from homology"/>
<name>A0A1W1HGF0_9BACT</name>
<dbReference type="PANTHER" id="PTHR43820:SF4">
    <property type="entry name" value="HIGH-AFFINITY BRANCHED-CHAIN AMINO ACID TRANSPORT ATP-BINDING PROTEIN LIVF"/>
    <property type="match status" value="1"/>
</dbReference>
<dbReference type="OrthoDB" id="9780436at2"/>
<dbReference type="GO" id="GO:0015807">
    <property type="term" value="P:L-amino acid transport"/>
    <property type="evidence" value="ECO:0007669"/>
    <property type="project" value="TreeGrafter"/>
</dbReference>
<dbReference type="PANTHER" id="PTHR43820">
    <property type="entry name" value="HIGH-AFFINITY BRANCHED-CHAIN AMINO ACID TRANSPORT ATP-BINDING PROTEIN LIVF"/>
    <property type="match status" value="1"/>
</dbReference>
<keyword evidence="3" id="KW-0547">Nucleotide-binding</keyword>
<evidence type="ECO:0000256" key="5">
    <source>
        <dbReference type="ARBA" id="ARBA00022970"/>
    </source>
</evidence>
<evidence type="ECO:0000313" key="8">
    <source>
        <dbReference type="Proteomes" id="UP000191931"/>
    </source>
</evidence>
<keyword evidence="8" id="KW-1185">Reference proteome</keyword>
<keyword evidence="2" id="KW-0813">Transport</keyword>
<dbReference type="PROSITE" id="PS00211">
    <property type="entry name" value="ABC_TRANSPORTER_1"/>
    <property type="match status" value="1"/>
</dbReference>
<dbReference type="CDD" id="cd03224">
    <property type="entry name" value="ABC_TM1139_LivF_branched"/>
    <property type="match status" value="1"/>
</dbReference>
<organism evidence="7 8">
    <name type="scientific">Desulfamplus magnetovallimortis</name>
    <dbReference type="NCBI Taxonomy" id="1246637"/>
    <lineage>
        <taxon>Bacteria</taxon>
        <taxon>Pseudomonadati</taxon>
        <taxon>Thermodesulfobacteriota</taxon>
        <taxon>Desulfobacteria</taxon>
        <taxon>Desulfobacterales</taxon>
        <taxon>Desulfobacteraceae</taxon>
        <taxon>Desulfamplus</taxon>
    </lineage>
</organism>
<dbReference type="AlphaFoldDB" id="A0A1W1HGF0"/>
<dbReference type="InterPro" id="IPR027417">
    <property type="entry name" value="P-loop_NTPase"/>
</dbReference>
<evidence type="ECO:0000313" key="7">
    <source>
        <dbReference type="EMBL" id="SLM31468.1"/>
    </source>
</evidence>
<evidence type="ECO:0000256" key="3">
    <source>
        <dbReference type="ARBA" id="ARBA00022741"/>
    </source>
</evidence>
<dbReference type="Proteomes" id="UP000191931">
    <property type="component" value="Unassembled WGS sequence"/>
</dbReference>
<sequence length="235" mass="25774">MLLEVKELDAGYGYLQILRKVSLQVDTGEYVCIVGPNGAGKSTTMKSISGLLKPMGGKIYFNGEDITGLPAYEVTQKGIAFVSEEMNLFVNMSVQENLLMGAYTIKDKNAQQDRMEFVYDLFPRLAERKSQLAGTMSGGERKMLAIGRGMMSKPTLMLVDEPSFGLAPQLTETVFESLDILIKNGVTIMLVEQNVNKTLSVTDRAYVLENGRIGLDGKSSDVANDSYVKKVFLGV</sequence>
<dbReference type="SMART" id="SM00382">
    <property type="entry name" value="AAA"/>
    <property type="match status" value="1"/>
</dbReference>
<dbReference type="GO" id="GO:0015658">
    <property type="term" value="F:branched-chain amino acid transmembrane transporter activity"/>
    <property type="evidence" value="ECO:0007669"/>
    <property type="project" value="TreeGrafter"/>
</dbReference>
<dbReference type="InterPro" id="IPR003593">
    <property type="entry name" value="AAA+_ATPase"/>
</dbReference>
<dbReference type="InterPro" id="IPR017871">
    <property type="entry name" value="ABC_transporter-like_CS"/>
</dbReference>
<dbReference type="InterPro" id="IPR052156">
    <property type="entry name" value="BCAA_Transport_ATP-bd_LivF"/>
</dbReference>
<feature type="domain" description="ABC transporter" evidence="6">
    <location>
        <begin position="3"/>
        <end position="235"/>
    </location>
</feature>
<accession>A0A1W1HGF0</accession>
<gene>
    <name evidence="7" type="primary">braG</name>
    <name evidence="7" type="ORF">MTBBW1_340020</name>
</gene>
<dbReference type="InterPro" id="IPR003439">
    <property type="entry name" value="ABC_transporter-like_ATP-bd"/>
</dbReference>
<evidence type="ECO:0000259" key="6">
    <source>
        <dbReference type="PROSITE" id="PS50893"/>
    </source>
</evidence>
<keyword evidence="4 7" id="KW-0067">ATP-binding</keyword>
<dbReference type="SUPFAM" id="SSF52540">
    <property type="entry name" value="P-loop containing nucleoside triphosphate hydrolases"/>
    <property type="match status" value="1"/>
</dbReference>
<dbReference type="GO" id="GO:0016887">
    <property type="term" value="F:ATP hydrolysis activity"/>
    <property type="evidence" value="ECO:0007669"/>
    <property type="project" value="InterPro"/>
</dbReference>